<dbReference type="HOGENOM" id="CLU_400231_0_0_1"/>
<feature type="domain" description="DUF38" evidence="2">
    <location>
        <begin position="445"/>
        <end position="562"/>
    </location>
</feature>
<dbReference type="InterPro" id="IPR002900">
    <property type="entry name" value="DUF38/FTH_CAE_spp"/>
</dbReference>
<dbReference type="Proteomes" id="UP000008281">
    <property type="component" value="Unassembled WGS sequence"/>
</dbReference>
<dbReference type="PANTHER" id="PTHR23015:SF4">
    <property type="entry name" value="DUF38 DOMAIN-CONTAINING PROTEIN-RELATED"/>
    <property type="match status" value="1"/>
</dbReference>
<dbReference type="GO" id="GO:0045087">
    <property type="term" value="P:innate immune response"/>
    <property type="evidence" value="ECO:0007669"/>
    <property type="project" value="TreeGrafter"/>
</dbReference>
<dbReference type="InterPro" id="IPR001810">
    <property type="entry name" value="F-box_dom"/>
</dbReference>
<dbReference type="PANTHER" id="PTHR23015">
    <property type="entry name" value="UNCHARACTERIZED C.ELEGANS PROTEIN"/>
    <property type="match status" value="1"/>
</dbReference>
<dbReference type="Pfam" id="PF01827">
    <property type="entry name" value="FTH"/>
    <property type="match status" value="1"/>
</dbReference>
<reference evidence="3" key="1">
    <citation type="submission" date="2007-07" db="EMBL/GenBank/DDBJ databases">
        <title>PCAP assembly of the Caenorhabditis remanei genome.</title>
        <authorList>
            <consortium name="The Caenorhabditis remanei Sequencing Consortium"/>
            <person name="Wilson R.K."/>
        </authorList>
    </citation>
    <scope>NUCLEOTIDE SEQUENCE [LARGE SCALE GENOMIC DNA]</scope>
    <source>
        <strain evidence="3">PB4641</strain>
    </source>
</reference>
<organism evidence="4">
    <name type="scientific">Caenorhabditis remanei</name>
    <name type="common">Caenorhabditis vulgaris</name>
    <dbReference type="NCBI Taxonomy" id="31234"/>
    <lineage>
        <taxon>Eukaryota</taxon>
        <taxon>Metazoa</taxon>
        <taxon>Ecdysozoa</taxon>
        <taxon>Nematoda</taxon>
        <taxon>Chromadorea</taxon>
        <taxon>Rhabditida</taxon>
        <taxon>Rhabditina</taxon>
        <taxon>Rhabditomorpha</taxon>
        <taxon>Rhabditoidea</taxon>
        <taxon>Rhabditidae</taxon>
        <taxon>Peloderinae</taxon>
        <taxon>Caenorhabditis</taxon>
    </lineage>
</organism>
<dbReference type="EMBL" id="DS268444">
    <property type="protein sequence ID" value="EFP01733.1"/>
    <property type="molecule type" value="Genomic_DNA"/>
</dbReference>
<gene>
    <name evidence="3" type="ORF">CRE_23418</name>
</gene>
<dbReference type="Pfam" id="PF00646">
    <property type="entry name" value="F-box"/>
    <property type="match status" value="1"/>
</dbReference>
<evidence type="ECO:0000313" key="3">
    <source>
        <dbReference type="EMBL" id="EFP01733.1"/>
    </source>
</evidence>
<evidence type="ECO:0000259" key="1">
    <source>
        <dbReference type="Pfam" id="PF00646"/>
    </source>
</evidence>
<name>E3MGP6_CAERE</name>
<proteinExistence type="predicted"/>
<evidence type="ECO:0000313" key="4">
    <source>
        <dbReference type="Proteomes" id="UP000008281"/>
    </source>
</evidence>
<dbReference type="AlphaFoldDB" id="E3MGP6"/>
<dbReference type="InParanoid" id="E3MGP6"/>
<evidence type="ECO:0000259" key="2">
    <source>
        <dbReference type="Pfam" id="PF01827"/>
    </source>
</evidence>
<accession>E3MGP6</accession>
<evidence type="ECO:0008006" key="5">
    <source>
        <dbReference type="Google" id="ProtNLM"/>
    </source>
</evidence>
<feature type="domain" description="F-box" evidence="1">
    <location>
        <begin position="5"/>
        <end position="43"/>
    </location>
</feature>
<protein>
    <recommendedName>
        <fullName evidence="5">F-box domain-containing protein</fullName>
    </recommendedName>
</protein>
<dbReference type="InterPro" id="IPR040161">
    <property type="entry name" value="FB224"/>
</dbReference>
<sequence>MSPSFLEIPDLPMEMIMNNLDYLAIQCVRKTCWGLRNFIDDKKPEACMKQIEINEASDTAVRLTIILPSSVLPEHTYIDLRYEQHENGCRILRATSEGYTTKIVGNLNFLDAVFHDFNIALNTQKSLFEKLEKPFPTESMEIRGNSLEHSRQILQYADPKYLKKIDINAHEFTLISETVEFESSKNILNFSHFATAFIPLENLDVETIRAIKEVCLFVQMSIYQFFRTFFNSMSTISTCTSSIFSEKTCSPTLLKQLSSLLKRRGNFCFSMFLGIMKKSLSQKTGFTPPVRSQTPNFPRNLSPFPLLIYIALPVVPMEDILKNKSAGYPHSAYAYEKIFIIFSIPLNRIEVEDIGPSVRFLMDFPNDSSTSAASSRISLNYYKHEKGCNIRWTKSGSSGEKFTKGEDFMKAFLGHFKILFTHPNLPLREFYVRFSTKGSPAFPANLENVFKTTKTPIHAGALKISACNHEQVMKVLPYFSPTHLKFLCITAEHGQDMELKIEELVGTEQWKHATQIDMSNVDLSYFPFQHFEHFARAKICYGKFNMGSVNGIIQMFQSGSSMEKYLQVYPRKVPSVKQLTEAFGGGPVKTVKKEDTWYFEIPANSERVVQVKRDDYHLYFKYVGMAEVPEGAVIRA</sequence>
<keyword evidence="4" id="KW-1185">Reference proteome</keyword>